<proteinExistence type="predicted"/>
<keyword evidence="2" id="KW-1185">Reference proteome</keyword>
<protein>
    <submittedName>
        <fullName evidence="1">Uncharacterized protein</fullName>
    </submittedName>
</protein>
<organism evidence="1 2">
    <name type="scientific">Mortierella alpina</name>
    <name type="common">Oleaginous fungus</name>
    <name type="synonym">Mortierella renispora</name>
    <dbReference type="NCBI Taxonomy" id="64518"/>
    <lineage>
        <taxon>Eukaryota</taxon>
        <taxon>Fungi</taxon>
        <taxon>Fungi incertae sedis</taxon>
        <taxon>Mucoromycota</taxon>
        <taxon>Mortierellomycotina</taxon>
        <taxon>Mortierellomycetes</taxon>
        <taxon>Mortierellales</taxon>
        <taxon>Mortierellaceae</taxon>
        <taxon>Mortierella</taxon>
    </lineage>
</organism>
<dbReference type="EMBL" id="JAAAHY010000084">
    <property type="protein sequence ID" value="KAF9967349.1"/>
    <property type="molecule type" value="Genomic_DNA"/>
</dbReference>
<gene>
    <name evidence="1" type="ORF">BGZ70_009892</name>
</gene>
<reference evidence="1" key="1">
    <citation type="journal article" date="2020" name="Fungal Divers.">
        <title>Resolving the Mortierellaceae phylogeny through synthesis of multi-gene phylogenetics and phylogenomics.</title>
        <authorList>
            <person name="Vandepol N."/>
            <person name="Liber J."/>
            <person name="Desiro A."/>
            <person name="Na H."/>
            <person name="Kennedy M."/>
            <person name="Barry K."/>
            <person name="Grigoriev I.V."/>
            <person name="Miller A.N."/>
            <person name="O'Donnell K."/>
            <person name="Stajich J.E."/>
            <person name="Bonito G."/>
        </authorList>
    </citation>
    <scope>NUCLEOTIDE SEQUENCE</scope>
    <source>
        <strain evidence="1">CK1249</strain>
    </source>
</reference>
<dbReference type="AlphaFoldDB" id="A0A9P6M686"/>
<accession>A0A9P6M686</accession>
<name>A0A9P6M686_MORAP</name>
<evidence type="ECO:0000313" key="1">
    <source>
        <dbReference type="EMBL" id="KAF9967349.1"/>
    </source>
</evidence>
<dbReference type="Proteomes" id="UP000738359">
    <property type="component" value="Unassembled WGS sequence"/>
</dbReference>
<sequence length="386" mass="42109">MVDIRLVFTAHHLPRGDDFVNLLGPLRSKHLVDTYVIPHEFTSVDEDSDVVLGLSGTLSRVCDALEGLLQSLASQSGGFALWLLYLLVPCPISHLFVGVHDWELGNDMHRGVVESLIPSFQKVMGRLYGPISVAQDECIFSLQSCNLSTIMEAVMLVGEICSQEEAAVGGCSHFYRGGHPSVLPKEIVPHASDLLLMPTALDPKVPAGYMLRQEMRNCLKDLQKFKHHLQLILPTADSQLLAEEQDTTLRNHLEPLGAGIRISDPISVQDDVYRVCDVGADGRAPLVMAVMEVVRWMVKKSLAGWSIKVYIPERVVAALRSPSTASSLKSQGIDFDIKPAPAFGGQPSGDSVALEPAEQESVLLVSQSAAVDVENAVRQVITIIYE</sequence>
<dbReference type="OrthoDB" id="2361138at2759"/>
<evidence type="ECO:0000313" key="2">
    <source>
        <dbReference type="Proteomes" id="UP000738359"/>
    </source>
</evidence>
<comment type="caution">
    <text evidence="1">The sequence shown here is derived from an EMBL/GenBank/DDBJ whole genome shotgun (WGS) entry which is preliminary data.</text>
</comment>